<dbReference type="OrthoDB" id="3252135at2759"/>
<gene>
    <name evidence="2" type="ORF">D9758_015189</name>
</gene>
<feature type="compositionally biased region" description="Polar residues" evidence="1">
    <location>
        <begin position="96"/>
        <end position="114"/>
    </location>
</feature>
<protein>
    <submittedName>
        <fullName evidence="2">Uncharacterized protein</fullName>
    </submittedName>
</protein>
<sequence length="470" mass="51471">MFNYRRKRPSNCVSAGPDSRQWNDSMAHTATNFGMSEYLYKALRSCRSSFSPSPPAFTHPFMPLESSLTQNIVSLPPYSDASPPPSYSSNPACGEQSIQLSPRSRTRPTGTWTKKSGSVSLLLMGQDDKASSPSYGRQGSVNGMITLDGRDAVSEVTVKLEGQMYLIIAQGGTETTQMFELSQTLWSSDSSVDITALCPSVIPFNFRFPSTFSVEGRPDIPLPPSIDLHYPGSSGMMVSTTYTLKVKVKARSPTMGFWTKVKRMSVPLDYFPRTRPPYSISNSDLFSDLKIAPEQWHQTVSVIKSRSRDDVPPIDCHLFIPSSKVYALSDTIPFHVNLTGALRSLREFLPSSSSSKDSSPVTVTLLRQTSVEINGERGWKNSTIGKGTVRGIPPPFSHLTCASREGSLDWEGEIQVSKSVLVGGFNAGSLCIKDFIVLSVKPSSSRSYLQSLELAVNVRLVTESAGIPDF</sequence>
<organism evidence="2 3">
    <name type="scientific">Tetrapyrgos nigripes</name>
    <dbReference type="NCBI Taxonomy" id="182062"/>
    <lineage>
        <taxon>Eukaryota</taxon>
        <taxon>Fungi</taxon>
        <taxon>Dikarya</taxon>
        <taxon>Basidiomycota</taxon>
        <taxon>Agaricomycotina</taxon>
        <taxon>Agaricomycetes</taxon>
        <taxon>Agaricomycetidae</taxon>
        <taxon>Agaricales</taxon>
        <taxon>Marasmiineae</taxon>
        <taxon>Marasmiaceae</taxon>
        <taxon>Tetrapyrgos</taxon>
    </lineage>
</organism>
<proteinExistence type="predicted"/>
<reference evidence="2 3" key="1">
    <citation type="journal article" date="2020" name="ISME J.">
        <title>Uncovering the hidden diversity of litter-decomposition mechanisms in mushroom-forming fungi.</title>
        <authorList>
            <person name="Floudas D."/>
            <person name="Bentzer J."/>
            <person name="Ahren D."/>
            <person name="Johansson T."/>
            <person name="Persson P."/>
            <person name="Tunlid A."/>
        </authorList>
    </citation>
    <scope>NUCLEOTIDE SEQUENCE [LARGE SCALE GENOMIC DNA]</scope>
    <source>
        <strain evidence="2 3">CBS 291.85</strain>
    </source>
</reference>
<evidence type="ECO:0000313" key="2">
    <source>
        <dbReference type="EMBL" id="KAF5333013.1"/>
    </source>
</evidence>
<accession>A0A8H5FDZ5</accession>
<dbReference type="Proteomes" id="UP000559256">
    <property type="component" value="Unassembled WGS sequence"/>
</dbReference>
<dbReference type="AlphaFoldDB" id="A0A8H5FDZ5"/>
<name>A0A8H5FDZ5_9AGAR</name>
<feature type="region of interest" description="Disordered" evidence="1">
    <location>
        <begin position="1"/>
        <end position="20"/>
    </location>
</feature>
<evidence type="ECO:0000256" key="1">
    <source>
        <dbReference type="SAM" id="MobiDB-lite"/>
    </source>
</evidence>
<comment type="caution">
    <text evidence="2">The sequence shown here is derived from an EMBL/GenBank/DDBJ whole genome shotgun (WGS) entry which is preliminary data.</text>
</comment>
<dbReference type="EMBL" id="JAACJM010000293">
    <property type="protein sequence ID" value="KAF5333013.1"/>
    <property type="molecule type" value="Genomic_DNA"/>
</dbReference>
<feature type="compositionally biased region" description="Low complexity" evidence="1">
    <location>
        <begin position="74"/>
        <end position="92"/>
    </location>
</feature>
<keyword evidence="3" id="KW-1185">Reference proteome</keyword>
<evidence type="ECO:0000313" key="3">
    <source>
        <dbReference type="Proteomes" id="UP000559256"/>
    </source>
</evidence>
<feature type="region of interest" description="Disordered" evidence="1">
    <location>
        <begin position="74"/>
        <end position="114"/>
    </location>
</feature>